<dbReference type="RefSeq" id="WP_054195893.1">
    <property type="nucleotide sequence ID" value="NZ_CP012541.1"/>
</dbReference>
<keyword evidence="1" id="KW-0472">Membrane</keyword>
<name>A0A0M4T9S7_9BACT</name>
<dbReference type="Proteomes" id="UP000066049">
    <property type="component" value="Chromosome"/>
</dbReference>
<dbReference type="GeneID" id="28661722"/>
<dbReference type="PATRIC" id="fig|199.248.peg.67"/>
<protein>
    <submittedName>
        <fullName evidence="2">Uncharacterized protein</fullName>
    </submittedName>
</protein>
<feature type="transmembrane region" description="Helical" evidence="1">
    <location>
        <begin position="102"/>
        <end position="123"/>
    </location>
</feature>
<keyword evidence="1" id="KW-1133">Transmembrane helix</keyword>
<reference evidence="3" key="1">
    <citation type="submission" date="2015-08" db="EMBL/GenBank/DDBJ databases">
        <title>Comparative genomics of the Campylobacter concisus group.</title>
        <authorList>
            <person name="Miller W.G."/>
            <person name="Yee E."/>
            <person name="Chapman M.H."/>
            <person name="Huynh S."/>
            <person name="Bono J.L."/>
            <person name="On S.L.W."/>
            <person name="St Leger J."/>
            <person name="Foster G."/>
            <person name="Parker C.T."/>
        </authorList>
    </citation>
    <scope>NUCLEOTIDE SEQUENCE [LARGE SCALE GENOMIC DNA]</scope>
    <source>
        <strain evidence="3">ATCC 33237</strain>
    </source>
</reference>
<accession>A0A0M4T9S7</accession>
<dbReference type="AlphaFoldDB" id="A0A0M4T9S7"/>
<proteinExistence type="predicted"/>
<evidence type="ECO:0000313" key="3">
    <source>
        <dbReference type="Proteomes" id="UP000066049"/>
    </source>
</evidence>
<keyword evidence="1" id="KW-0812">Transmembrane</keyword>
<gene>
    <name evidence="2" type="ORF">CCON33237_0058</name>
</gene>
<evidence type="ECO:0000313" key="2">
    <source>
        <dbReference type="EMBL" id="ALF46786.1"/>
    </source>
</evidence>
<dbReference type="KEGG" id="ccoc:CCON33237_0058"/>
<dbReference type="EMBL" id="CP012541">
    <property type="protein sequence ID" value="ALF46786.1"/>
    <property type="molecule type" value="Genomic_DNA"/>
</dbReference>
<sequence>MALTIKSSDTAVATNAVIALQEHIEMGNKVSENIRNNIELFNKTADSFNGGFKEKTDLIEQVGAELINATKEIQDNFQKTLKSADKTISKINSSFSSLMKNIISILIAFVFIEVIFFFGYLFYDSHKTNEAKSALQSKLDKALYNISNLQGFIIHIYNQDGQKASEDFTKWLNKNGDGNVQ</sequence>
<organism evidence="2 3">
    <name type="scientific">Campylobacter concisus</name>
    <dbReference type="NCBI Taxonomy" id="199"/>
    <lineage>
        <taxon>Bacteria</taxon>
        <taxon>Pseudomonadati</taxon>
        <taxon>Campylobacterota</taxon>
        <taxon>Epsilonproteobacteria</taxon>
        <taxon>Campylobacterales</taxon>
        <taxon>Campylobacteraceae</taxon>
        <taxon>Campylobacter</taxon>
    </lineage>
</organism>
<evidence type="ECO:0000256" key="1">
    <source>
        <dbReference type="SAM" id="Phobius"/>
    </source>
</evidence>